<name>A0A5D9BZH8_9SPHN</name>
<keyword evidence="1" id="KW-0732">Signal</keyword>
<feature type="signal peptide" evidence="1">
    <location>
        <begin position="1"/>
        <end position="24"/>
    </location>
</feature>
<dbReference type="AlphaFoldDB" id="A0A5D9BZH8"/>
<feature type="chain" id="PRO_5023141456" evidence="1">
    <location>
        <begin position="25"/>
        <end position="70"/>
    </location>
</feature>
<dbReference type="EMBL" id="VTOU01000005">
    <property type="protein sequence ID" value="TZG24603.1"/>
    <property type="molecule type" value="Genomic_DNA"/>
</dbReference>
<comment type="caution">
    <text evidence="2">The sequence shown here is derived from an EMBL/GenBank/DDBJ whole genome shotgun (WGS) entry which is preliminary data.</text>
</comment>
<organism evidence="2 3">
    <name type="scientific">Sphingomonas montanisoli</name>
    <dbReference type="NCBI Taxonomy" id="2606412"/>
    <lineage>
        <taxon>Bacteria</taxon>
        <taxon>Pseudomonadati</taxon>
        <taxon>Pseudomonadota</taxon>
        <taxon>Alphaproteobacteria</taxon>
        <taxon>Sphingomonadales</taxon>
        <taxon>Sphingomonadaceae</taxon>
        <taxon>Sphingomonas</taxon>
    </lineage>
</organism>
<dbReference type="Proteomes" id="UP000322077">
    <property type="component" value="Unassembled WGS sequence"/>
</dbReference>
<proteinExistence type="predicted"/>
<keyword evidence="3" id="KW-1185">Reference proteome</keyword>
<evidence type="ECO:0000313" key="2">
    <source>
        <dbReference type="EMBL" id="TZG24603.1"/>
    </source>
</evidence>
<sequence length="70" mass="7646">MTKYAARFPLLCLATIGAHGPAYAQASLGADLQMINVSFVCPEKMSSDALRKDAMDDIGRRLASHRLSYE</sequence>
<accession>A0A5D9BZH8</accession>
<protein>
    <submittedName>
        <fullName evidence="2">Uncharacterized protein</fullName>
    </submittedName>
</protein>
<dbReference type="RefSeq" id="WP_149523798.1">
    <property type="nucleotide sequence ID" value="NZ_VTOU01000005.1"/>
</dbReference>
<gene>
    <name evidence="2" type="ORF">FYJ91_18435</name>
</gene>
<evidence type="ECO:0000256" key="1">
    <source>
        <dbReference type="SAM" id="SignalP"/>
    </source>
</evidence>
<evidence type="ECO:0000313" key="3">
    <source>
        <dbReference type="Proteomes" id="UP000322077"/>
    </source>
</evidence>
<reference evidence="2 3" key="1">
    <citation type="submission" date="2019-08" db="EMBL/GenBank/DDBJ databases">
        <authorList>
            <person name="Wang G."/>
            <person name="Xu Z."/>
        </authorList>
    </citation>
    <scope>NUCLEOTIDE SEQUENCE [LARGE SCALE GENOMIC DNA]</scope>
    <source>
        <strain evidence="2 3">ZX</strain>
    </source>
</reference>